<feature type="domain" description="RecX second three-helical" evidence="6">
    <location>
        <begin position="69"/>
        <end position="110"/>
    </location>
</feature>
<dbReference type="InterPro" id="IPR053926">
    <property type="entry name" value="RecX_HTH_1st"/>
</dbReference>
<dbReference type="Gene3D" id="1.10.10.10">
    <property type="entry name" value="Winged helix-like DNA-binding domain superfamily/Winged helix DNA-binding domain"/>
    <property type="match status" value="2"/>
</dbReference>
<evidence type="ECO:0000256" key="3">
    <source>
        <dbReference type="ARBA" id="ARBA00018111"/>
    </source>
</evidence>
<evidence type="ECO:0000256" key="2">
    <source>
        <dbReference type="ARBA" id="ARBA00009695"/>
    </source>
</evidence>
<keyword evidence="9" id="KW-1185">Reference proteome</keyword>
<dbReference type="GO" id="GO:0006282">
    <property type="term" value="P:regulation of DNA repair"/>
    <property type="evidence" value="ECO:0007669"/>
    <property type="project" value="UniProtKB-UniRule"/>
</dbReference>
<reference evidence="8 9" key="1">
    <citation type="submission" date="2017-10" db="EMBL/GenBank/DDBJ databases">
        <title>Sequencing the genomes of 1000 actinobacteria strains.</title>
        <authorList>
            <person name="Klenk H.-P."/>
        </authorList>
    </citation>
    <scope>NUCLEOTIDE SEQUENCE [LARGE SCALE GENOMIC DNA]</scope>
    <source>
        <strain evidence="8 9">DSM 18966</strain>
    </source>
</reference>
<dbReference type="PANTHER" id="PTHR33602">
    <property type="entry name" value="REGULATORY PROTEIN RECX FAMILY PROTEIN"/>
    <property type="match status" value="1"/>
</dbReference>
<comment type="similarity">
    <text evidence="2 5">Belongs to the RecX family.</text>
</comment>
<dbReference type="OrthoDB" id="5244465at2"/>
<comment type="function">
    <text evidence="5">Modulates RecA activity.</text>
</comment>
<dbReference type="RefSeq" id="WP_098454704.1">
    <property type="nucleotide sequence ID" value="NZ_PDJG01000001.1"/>
</dbReference>
<dbReference type="InterPro" id="IPR053924">
    <property type="entry name" value="RecX_HTH_2nd"/>
</dbReference>
<dbReference type="HAMAP" id="MF_01114">
    <property type="entry name" value="RecX"/>
    <property type="match status" value="1"/>
</dbReference>
<protein>
    <recommendedName>
        <fullName evidence="3 5">Regulatory protein RecX</fullName>
    </recommendedName>
</protein>
<comment type="caution">
    <text evidence="8">The sequence shown here is derived from an EMBL/GenBank/DDBJ whole genome shotgun (WGS) entry which is preliminary data.</text>
</comment>
<organism evidence="8 9">
    <name type="scientific">Sanguibacter antarcticus</name>
    <dbReference type="NCBI Taxonomy" id="372484"/>
    <lineage>
        <taxon>Bacteria</taxon>
        <taxon>Bacillati</taxon>
        <taxon>Actinomycetota</taxon>
        <taxon>Actinomycetes</taxon>
        <taxon>Micrococcales</taxon>
        <taxon>Sanguibacteraceae</taxon>
        <taxon>Sanguibacter</taxon>
    </lineage>
</organism>
<dbReference type="Pfam" id="PF02631">
    <property type="entry name" value="RecX_HTH2"/>
    <property type="match status" value="1"/>
</dbReference>
<evidence type="ECO:0000313" key="9">
    <source>
        <dbReference type="Proteomes" id="UP000225548"/>
    </source>
</evidence>
<dbReference type="InterPro" id="IPR036388">
    <property type="entry name" value="WH-like_DNA-bd_sf"/>
</dbReference>
<evidence type="ECO:0000256" key="1">
    <source>
        <dbReference type="ARBA" id="ARBA00004496"/>
    </source>
</evidence>
<evidence type="ECO:0000259" key="7">
    <source>
        <dbReference type="Pfam" id="PF21982"/>
    </source>
</evidence>
<accession>A0A2A9E3U5</accession>
<dbReference type="InterPro" id="IPR003783">
    <property type="entry name" value="Regulatory_RecX"/>
</dbReference>
<dbReference type="PANTHER" id="PTHR33602:SF1">
    <property type="entry name" value="REGULATORY PROTEIN RECX FAMILY PROTEIN"/>
    <property type="match status" value="1"/>
</dbReference>
<dbReference type="EMBL" id="PDJG01000001">
    <property type="protein sequence ID" value="PFG33503.1"/>
    <property type="molecule type" value="Genomic_DNA"/>
</dbReference>
<evidence type="ECO:0000313" key="8">
    <source>
        <dbReference type="EMBL" id="PFG33503.1"/>
    </source>
</evidence>
<feature type="domain" description="RecX first three-helical" evidence="7">
    <location>
        <begin position="23"/>
        <end position="61"/>
    </location>
</feature>
<gene>
    <name evidence="5" type="primary">recX</name>
    <name evidence="8" type="ORF">ATL42_1380</name>
</gene>
<comment type="subcellular location">
    <subcellularLocation>
        <location evidence="1 5">Cytoplasm</location>
    </subcellularLocation>
</comment>
<dbReference type="Proteomes" id="UP000225548">
    <property type="component" value="Unassembled WGS sequence"/>
</dbReference>
<dbReference type="AlphaFoldDB" id="A0A2A9E3U5"/>
<proteinExistence type="inferred from homology"/>
<sequence>MSPGEEESPAVPVLSRLEQQEKARSILLRILAAAPKSRSQLEASLARKEIDEDVATELLDRFEEVGLVDDEDYAARIVRARFAERHQARRAIAHELNRKGIAPDTAERALSQLDADDEAVAALDLARARLRRTASLERTVRIRRAMGALARKGYAPGVAMSSIHQALAEESAASTETELAYDDVSWIDDDL</sequence>
<name>A0A2A9E3U5_9MICO</name>
<evidence type="ECO:0000256" key="5">
    <source>
        <dbReference type="HAMAP-Rule" id="MF_01114"/>
    </source>
</evidence>
<dbReference type="GO" id="GO:0005737">
    <property type="term" value="C:cytoplasm"/>
    <property type="evidence" value="ECO:0007669"/>
    <property type="project" value="UniProtKB-SubCell"/>
</dbReference>
<evidence type="ECO:0000259" key="6">
    <source>
        <dbReference type="Pfam" id="PF02631"/>
    </source>
</evidence>
<dbReference type="Pfam" id="PF21982">
    <property type="entry name" value="RecX_HTH1"/>
    <property type="match status" value="1"/>
</dbReference>
<evidence type="ECO:0000256" key="4">
    <source>
        <dbReference type="ARBA" id="ARBA00022490"/>
    </source>
</evidence>
<keyword evidence="4 5" id="KW-0963">Cytoplasm</keyword>